<dbReference type="SUPFAM" id="SSF54913">
    <property type="entry name" value="GlnB-like"/>
    <property type="match status" value="1"/>
</dbReference>
<reference evidence="2" key="1">
    <citation type="journal article" date="2024" name="Gigascience">
        <title>Chromosome-level genome of the poultry shaft louse Menopon gallinae provides insight into the host-switching and adaptive evolution of parasitic lice.</title>
        <authorList>
            <person name="Xu Y."/>
            <person name="Ma L."/>
            <person name="Liu S."/>
            <person name="Liang Y."/>
            <person name="Liu Q."/>
            <person name="He Z."/>
            <person name="Tian L."/>
            <person name="Duan Y."/>
            <person name="Cai W."/>
            <person name="Li H."/>
            <person name="Song F."/>
        </authorList>
    </citation>
    <scope>NUCLEOTIDE SEQUENCE</scope>
    <source>
        <strain evidence="2">Cailab_2023a</strain>
    </source>
</reference>
<gene>
    <name evidence="2" type="ORF">PYX00_011268</name>
</gene>
<dbReference type="InterPro" id="IPR011322">
    <property type="entry name" value="N-reg_PII-like_a/b"/>
</dbReference>
<dbReference type="InterPro" id="IPR015867">
    <property type="entry name" value="N-reg_PII/ATP_PRibTrfase_C"/>
</dbReference>
<dbReference type="InterPro" id="IPR004323">
    <property type="entry name" value="Ion_tolerance_CutA"/>
</dbReference>
<comment type="caution">
    <text evidence="2">The sequence shown here is derived from an EMBL/GenBank/DDBJ whole genome shotgun (WGS) entry which is preliminary data.</text>
</comment>
<dbReference type="GO" id="GO:0010038">
    <property type="term" value="P:response to metal ion"/>
    <property type="evidence" value="ECO:0007669"/>
    <property type="project" value="InterPro"/>
</dbReference>
<proteinExistence type="inferred from homology"/>
<dbReference type="AlphaFoldDB" id="A0AAW2H742"/>
<accession>A0AAW2H742</accession>
<dbReference type="PANTHER" id="PTHR23419">
    <property type="entry name" value="DIVALENT CATION TOLERANCE CUTA-RELATED"/>
    <property type="match status" value="1"/>
</dbReference>
<evidence type="ECO:0000313" key="2">
    <source>
        <dbReference type="EMBL" id="KAL0265556.1"/>
    </source>
</evidence>
<dbReference type="GO" id="GO:0005507">
    <property type="term" value="F:copper ion binding"/>
    <property type="evidence" value="ECO:0007669"/>
    <property type="project" value="TreeGrafter"/>
</dbReference>
<sequence>MEGVCKSGIVVIETTTGKKRCARDIARALVAQKLAVCVQVSRVRSFFVWEGALDEKREYKVSAKTLETLCSSAENAIRQLHPYRVPEIVVYRAGRAAQSYMVVPPRGAHRPGKPLQRADRFSKTESHMLSEQLRILKQAKKVSEVRERGGVQFVDTSDMDDDLLLELVPFRTPFTGQRSLRFQRDMLTSVEESSFRHRMADFVRSSVVYMQEEGAEYFLEYMCRRYLVHTLNSDDLAFLVLPFKRFYDVFVKIPSTVAQYFRPHSKFSHAVVARLFLRETYVRDFILEYFEYYCTGVEAFLKGVTAEVFAHGDAGHCGIQELARCFEEKGEHGFLESLAPAPACTASGQRAEHSTPRRVPLPCSADAFEDVLASGRDRMLVHHPTVALRYFDWVLESGRLGESAFSPGEVSFVRAVLRGDTHAEFCVTDITRIFREISFKLRALQFVYRRGADCTELFKHLSNRDKATFCSSIDDEHFILSVIDKDNYAVVAQSLSLPTYKRSFGRILARLLRFPGFSLQQLGGLVTRDAACAAVSSCLDSLDAASLLDSVYINNVVDVMLEFDMHMADRVLEHGQHFARYLAGTRQVLSGSQLGQVLQSFSESKMAFYVAIVAKSGDKDTTRAFVATVHRTLRTPGGARLLAGLIEENMESMDDACLCEVAAHHGYVLSAAVTRRVLAAGRATLSEVMRSVLGDTDTLYTYADIPADKRSLVQDILSGIAYRSCFGSLDEAVQLVDVLFNASGASRCDANDAFVAELCLYALSSGTEIRRVSAMVLGNAPLFRHLPVFRARFPEVVDILVLEGLERRRDCVHDVFGCFVRSRDYCVALRMLGALDAVEDSWVADICTHLTGKGAEILLFFVERFDPDLMPFMSQVVAFCARRDSETARRLAAALVRGYGGMIHPHLPMLMAHGGSLLDTMVDRVETRLLLKTCVEMYRAGGAAPPAELVAHCLAKMRAGHAPLPRVLLLGLCEHVELNSARGSPCMELLKYALDREESLECAKPLAARLSRAPGMLFAVAEALCNQRLAALVADDVVSSLRGGDYSHLGTLGLLLGSWSAESPFRIDDLVLLAGQLLRDVDRIGHNGTRTVLKMLSASLEVMEAFFAEMAAVLGGEYTSTHVKLLADAFGAVDGSEQFARKMAPFVTLVLNSGDPDTVSCGRALVRAIERRVQKPIYALLD</sequence>
<dbReference type="Gene3D" id="3.30.70.120">
    <property type="match status" value="1"/>
</dbReference>
<dbReference type="PANTHER" id="PTHR23419:SF8">
    <property type="entry name" value="FI09726P"/>
    <property type="match status" value="1"/>
</dbReference>
<dbReference type="Pfam" id="PF03091">
    <property type="entry name" value="CutA1"/>
    <property type="match status" value="1"/>
</dbReference>
<evidence type="ECO:0000256" key="1">
    <source>
        <dbReference type="ARBA" id="ARBA00010169"/>
    </source>
</evidence>
<organism evidence="2">
    <name type="scientific">Menopon gallinae</name>
    <name type="common">poultry shaft louse</name>
    <dbReference type="NCBI Taxonomy" id="328185"/>
    <lineage>
        <taxon>Eukaryota</taxon>
        <taxon>Metazoa</taxon>
        <taxon>Ecdysozoa</taxon>
        <taxon>Arthropoda</taxon>
        <taxon>Hexapoda</taxon>
        <taxon>Insecta</taxon>
        <taxon>Pterygota</taxon>
        <taxon>Neoptera</taxon>
        <taxon>Paraneoptera</taxon>
        <taxon>Psocodea</taxon>
        <taxon>Troctomorpha</taxon>
        <taxon>Phthiraptera</taxon>
        <taxon>Amblycera</taxon>
        <taxon>Menoponidae</taxon>
        <taxon>Menopon</taxon>
    </lineage>
</organism>
<dbReference type="EMBL" id="JARGDH010000006">
    <property type="protein sequence ID" value="KAL0265556.1"/>
    <property type="molecule type" value="Genomic_DNA"/>
</dbReference>
<comment type="similarity">
    <text evidence="1">Belongs to the CutA family.</text>
</comment>
<name>A0AAW2H742_9NEOP</name>
<protein>
    <submittedName>
        <fullName evidence="2">Uncharacterized protein</fullName>
    </submittedName>
</protein>